<comment type="caution">
    <text evidence="2">The sequence shown here is derived from an EMBL/GenBank/DDBJ whole genome shotgun (WGS) entry which is preliminary data.</text>
</comment>
<dbReference type="Gene3D" id="3.80.10.10">
    <property type="entry name" value="Ribonuclease Inhibitor"/>
    <property type="match status" value="1"/>
</dbReference>
<sequence>MVSLQPQSAPAIYAADITTDYLNQTSEDNGDASGFMSMWPCPDVPNLPNMRGYIHIQDQRTELLLWPRGEEGEENVTIVVPKFVLENGRILRMHDAISITATPLCLGTYPNGLSQLKMLQIMWCEDLEEALPYNFNYYTQGRWWPVIHEFTSLKHIHLHELPKLRRICGVKMYAPNLETVKIRGCWSLKSLPYVSSGSKVVECDCEKEWWDRLEWEDSSHANCYKPIHSRYYKKTMLRASVLR</sequence>
<dbReference type="Proteomes" id="UP000636709">
    <property type="component" value="Unassembled WGS sequence"/>
</dbReference>
<organism evidence="2 3">
    <name type="scientific">Digitaria exilis</name>
    <dbReference type="NCBI Taxonomy" id="1010633"/>
    <lineage>
        <taxon>Eukaryota</taxon>
        <taxon>Viridiplantae</taxon>
        <taxon>Streptophyta</taxon>
        <taxon>Embryophyta</taxon>
        <taxon>Tracheophyta</taxon>
        <taxon>Spermatophyta</taxon>
        <taxon>Magnoliopsida</taxon>
        <taxon>Liliopsida</taxon>
        <taxon>Poales</taxon>
        <taxon>Poaceae</taxon>
        <taxon>PACMAD clade</taxon>
        <taxon>Panicoideae</taxon>
        <taxon>Panicodae</taxon>
        <taxon>Paniceae</taxon>
        <taxon>Anthephorinae</taxon>
        <taxon>Digitaria</taxon>
    </lineage>
</organism>
<dbReference type="OrthoDB" id="678643at2759"/>
<dbReference type="AlphaFoldDB" id="A0A835F9I1"/>
<evidence type="ECO:0000313" key="3">
    <source>
        <dbReference type="Proteomes" id="UP000636709"/>
    </source>
</evidence>
<evidence type="ECO:0000313" key="2">
    <source>
        <dbReference type="EMBL" id="KAF8732106.1"/>
    </source>
</evidence>
<dbReference type="PANTHER" id="PTHR33463">
    <property type="entry name" value="NB-ARC DOMAIN-CONTAINING PROTEIN-RELATED"/>
    <property type="match status" value="1"/>
</dbReference>
<feature type="domain" description="Disease resistance protein At4g27190-like leucine-rich repeats" evidence="1">
    <location>
        <begin position="112"/>
        <end position="193"/>
    </location>
</feature>
<dbReference type="Pfam" id="PF23247">
    <property type="entry name" value="LRR_RPS2"/>
    <property type="match status" value="1"/>
</dbReference>
<dbReference type="PANTHER" id="PTHR33463:SF209">
    <property type="entry name" value="DISEASE RESISTANCE PROTEIN RPS2-LIKE"/>
    <property type="match status" value="1"/>
</dbReference>
<dbReference type="InterPro" id="IPR050905">
    <property type="entry name" value="Plant_NBS-LRR"/>
</dbReference>
<accession>A0A835F9I1</accession>
<name>A0A835F9I1_9POAL</name>
<reference evidence="2" key="1">
    <citation type="submission" date="2020-07" db="EMBL/GenBank/DDBJ databases">
        <title>Genome sequence and genetic diversity analysis of an under-domesticated orphan crop, white fonio (Digitaria exilis).</title>
        <authorList>
            <person name="Bennetzen J.L."/>
            <person name="Chen S."/>
            <person name="Ma X."/>
            <person name="Wang X."/>
            <person name="Yssel A.E.J."/>
            <person name="Chaluvadi S.R."/>
            <person name="Johnson M."/>
            <person name="Gangashetty P."/>
            <person name="Hamidou F."/>
            <person name="Sanogo M.D."/>
            <person name="Zwaenepoel A."/>
            <person name="Wallace J."/>
            <person name="Van De Peer Y."/>
            <person name="Van Deynze A."/>
        </authorList>
    </citation>
    <scope>NUCLEOTIDE SEQUENCE</scope>
    <source>
        <tissue evidence="2">Leaves</tissue>
    </source>
</reference>
<evidence type="ECO:0000259" key="1">
    <source>
        <dbReference type="Pfam" id="PF23247"/>
    </source>
</evidence>
<keyword evidence="3" id="KW-1185">Reference proteome</keyword>
<dbReference type="EMBL" id="JACEFO010001605">
    <property type="protein sequence ID" value="KAF8732106.1"/>
    <property type="molecule type" value="Genomic_DNA"/>
</dbReference>
<protein>
    <recommendedName>
        <fullName evidence="1">Disease resistance protein At4g27190-like leucine-rich repeats domain-containing protein</fullName>
    </recommendedName>
</protein>
<dbReference type="InterPro" id="IPR032675">
    <property type="entry name" value="LRR_dom_sf"/>
</dbReference>
<gene>
    <name evidence="2" type="ORF">HU200_016067</name>
</gene>
<dbReference type="InterPro" id="IPR057135">
    <property type="entry name" value="At4g27190-like_LRR"/>
</dbReference>
<proteinExistence type="predicted"/>